<dbReference type="GO" id="GO:0016491">
    <property type="term" value="F:oxidoreductase activity"/>
    <property type="evidence" value="ECO:0007669"/>
    <property type="project" value="UniProtKB-KW"/>
</dbReference>
<dbReference type="Pfam" id="PF00106">
    <property type="entry name" value="adh_short"/>
    <property type="match status" value="1"/>
</dbReference>
<accession>A0A0M8M9N6</accession>
<evidence type="ECO:0000256" key="2">
    <source>
        <dbReference type="ARBA" id="ARBA00023002"/>
    </source>
</evidence>
<evidence type="ECO:0000313" key="4">
    <source>
        <dbReference type="EMBL" id="KOS05445.1"/>
    </source>
</evidence>
<dbReference type="RefSeq" id="WP_054406640.1">
    <property type="nucleotide sequence ID" value="NZ_FOYA01000003.1"/>
</dbReference>
<keyword evidence="5" id="KW-1185">Reference proteome</keyword>
<dbReference type="InterPro" id="IPR036291">
    <property type="entry name" value="NAD(P)-bd_dom_sf"/>
</dbReference>
<comment type="caution">
    <text evidence="4">The sequence shown here is derived from an EMBL/GenBank/DDBJ whole genome shotgun (WGS) entry which is preliminary data.</text>
</comment>
<dbReference type="Proteomes" id="UP000037755">
    <property type="component" value="Unassembled WGS sequence"/>
</dbReference>
<name>A0A0M8M9N6_9FLAO</name>
<dbReference type="PRINTS" id="PR00081">
    <property type="entry name" value="GDHRDH"/>
</dbReference>
<evidence type="ECO:0000256" key="1">
    <source>
        <dbReference type="ARBA" id="ARBA00006484"/>
    </source>
</evidence>
<gene>
    <name evidence="4" type="ORF">AM493_04930</name>
</gene>
<dbReference type="PANTHER" id="PTHR43115:SF4">
    <property type="entry name" value="DEHYDROGENASE_REDUCTASE SDR FAMILY MEMBER 11"/>
    <property type="match status" value="1"/>
</dbReference>
<dbReference type="InterPro" id="IPR020904">
    <property type="entry name" value="Sc_DH/Rdtase_CS"/>
</dbReference>
<dbReference type="Gene3D" id="3.40.50.720">
    <property type="entry name" value="NAD(P)-binding Rossmann-like Domain"/>
    <property type="match status" value="1"/>
</dbReference>
<dbReference type="CDD" id="cd05233">
    <property type="entry name" value="SDR_c"/>
    <property type="match status" value="1"/>
</dbReference>
<comment type="similarity">
    <text evidence="1 3">Belongs to the short-chain dehydrogenases/reductases (SDR) family.</text>
</comment>
<protein>
    <submittedName>
        <fullName evidence="4">Oxidoreductase</fullName>
    </submittedName>
</protein>
<dbReference type="SUPFAM" id="SSF51735">
    <property type="entry name" value="NAD(P)-binding Rossmann-fold domains"/>
    <property type="match status" value="1"/>
</dbReference>
<dbReference type="STRING" id="1202724.AM493_04930"/>
<reference evidence="4 5" key="1">
    <citation type="submission" date="2015-08" db="EMBL/GenBank/DDBJ databases">
        <title>Whole genome sequence of Flavobacterium akiainvivens IK-1T, from decaying Wikstroemia oahuensis, an endemic Hawaiian shrub.</title>
        <authorList>
            <person name="Wan X."/>
            <person name="Hou S."/>
            <person name="Saito J."/>
            <person name="Donachie S."/>
        </authorList>
    </citation>
    <scope>NUCLEOTIDE SEQUENCE [LARGE SCALE GENOMIC DNA]</scope>
    <source>
        <strain evidence="4 5">IK-1</strain>
    </source>
</reference>
<dbReference type="EMBL" id="LIYD01000005">
    <property type="protein sequence ID" value="KOS05445.1"/>
    <property type="molecule type" value="Genomic_DNA"/>
</dbReference>
<dbReference type="AlphaFoldDB" id="A0A0M8M9N6"/>
<dbReference type="PANTHER" id="PTHR43115">
    <property type="entry name" value="DEHYDROGENASE/REDUCTASE SDR FAMILY MEMBER 11"/>
    <property type="match status" value="1"/>
</dbReference>
<organism evidence="4 5">
    <name type="scientific">Flavobacterium akiainvivens</name>
    <dbReference type="NCBI Taxonomy" id="1202724"/>
    <lineage>
        <taxon>Bacteria</taxon>
        <taxon>Pseudomonadati</taxon>
        <taxon>Bacteroidota</taxon>
        <taxon>Flavobacteriia</taxon>
        <taxon>Flavobacteriales</taxon>
        <taxon>Flavobacteriaceae</taxon>
        <taxon>Flavobacterium</taxon>
    </lineage>
</organism>
<dbReference type="InterPro" id="IPR002347">
    <property type="entry name" value="SDR_fam"/>
</dbReference>
<dbReference type="PRINTS" id="PR00080">
    <property type="entry name" value="SDRFAMILY"/>
</dbReference>
<keyword evidence="2" id="KW-0560">Oxidoreductase</keyword>
<proteinExistence type="inferred from homology"/>
<evidence type="ECO:0000256" key="3">
    <source>
        <dbReference type="RuleBase" id="RU000363"/>
    </source>
</evidence>
<dbReference type="OrthoDB" id="658698at2"/>
<evidence type="ECO:0000313" key="5">
    <source>
        <dbReference type="Proteomes" id="UP000037755"/>
    </source>
</evidence>
<sequence length="249" mass="27164">MDKLNEYLPQSVKDKKILITGATTGIGRATALLLSELGAHVMVVGLNEQHLEDTLKDLYKVAKGEVFDVIADLSTAEGIGQVFSKVDSAFDTLDILVNNVALPFGSITEGNYEGWQRVVNTNLLSYMACCNNALTRMRNAGHIVNIGSMSADVREESGSVYVATKSGIQGFSESLRKQVNKDGIKVTLIEPGAVDTDMQDFPTEEKLQKVESLEMLTADDIAASVLYCLSQPQRCDVVNLKIRPHLQLI</sequence>
<dbReference type="PROSITE" id="PS00061">
    <property type="entry name" value="ADH_SHORT"/>
    <property type="match status" value="1"/>
</dbReference>
<dbReference type="PATRIC" id="fig|1202724.3.peg.1020"/>